<reference evidence="1 2" key="1">
    <citation type="journal article" date="2015" name="Microbiome">
        <title>Genomic resolution of linkages in carbon, nitrogen, and sulfur cycling among widespread estuary sediment bacteria.</title>
        <authorList>
            <person name="Baker B.J."/>
            <person name="Lazar C.S."/>
            <person name="Teske A.P."/>
            <person name="Dick G.J."/>
        </authorList>
    </citation>
    <scope>NUCLEOTIDE SEQUENCE [LARGE SCALE GENOMIC DNA]</scope>
    <source>
        <strain evidence="1">DG_54_3</strain>
    </source>
</reference>
<evidence type="ECO:0000313" key="1">
    <source>
        <dbReference type="EMBL" id="KPJ69346.1"/>
    </source>
</evidence>
<accession>A0A0S7Y3K8</accession>
<organism evidence="1 2">
    <name type="scientific">candidate division WOR-1 bacterium DG_54_3</name>
    <dbReference type="NCBI Taxonomy" id="1703775"/>
    <lineage>
        <taxon>Bacteria</taxon>
        <taxon>Bacillati</taxon>
        <taxon>Saganbacteria</taxon>
    </lineage>
</organism>
<dbReference type="InterPro" id="IPR011990">
    <property type="entry name" value="TPR-like_helical_dom_sf"/>
</dbReference>
<evidence type="ECO:0008006" key="3">
    <source>
        <dbReference type="Google" id="ProtNLM"/>
    </source>
</evidence>
<sequence>MSGYSNQISSAYNDTEIFKYLGLKDTNGNGVIEEKSFRTLWRNEGYKDEIDINKDRKLVGAEIRYYLNHVLKNPDENIKKKNPLTEEDRAQLSVLFAEIFKEKLEKAREIIEDLDGSGIYKFANPGMDESKKLVDIIIEMAKAKLFKLALKSAKLIPYPWDVSNAFAKIAHEMAKAGLFELSLKTTGSIEYAKDKAYAYKNIAAEMYKSDSKNPKISELFQLAIESAGSIEIQIEKYYAFRNITPEMVNCKVDETELVKAFQLSIYAATKNSESEYLFNQTIDDITKLGLTKKSLIKLFQTMPDAIKSITKDYYKNKAISKFMSTITKEGLDGSELSKLANLAVEAAKSIKGWIESASALCNIGFEMAQSGLLNKGIESIRTYGDAWVEAHALSWMASRLAREGYFKLAIETTKSMAGTEKKVDALAEIALAMGEAKKEKAKIKQLFILALKLLNKTYAIEVRARSDFEFAQYKEEKEVEIMIKMEKAGLKNEEIMEMFRKYIYKGNR</sequence>
<dbReference type="Proteomes" id="UP000051861">
    <property type="component" value="Unassembled WGS sequence"/>
</dbReference>
<dbReference type="AlphaFoldDB" id="A0A0S7Y3K8"/>
<proteinExistence type="predicted"/>
<dbReference type="EMBL" id="LIZX01000026">
    <property type="protein sequence ID" value="KPJ69346.1"/>
    <property type="molecule type" value="Genomic_DNA"/>
</dbReference>
<name>A0A0S7Y3K8_UNCSA</name>
<gene>
    <name evidence="1" type="ORF">AMJ44_04035</name>
</gene>
<evidence type="ECO:0000313" key="2">
    <source>
        <dbReference type="Proteomes" id="UP000051861"/>
    </source>
</evidence>
<comment type="caution">
    <text evidence="1">The sequence shown here is derived from an EMBL/GenBank/DDBJ whole genome shotgun (WGS) entry which is preliminary data.</text>
</comment>
<dbReference type="Gene3D" id="1.25.40.10">
    <property type="entry name" value="Tetratricopeptide repeat domain"/>
    <property type="match status" value="1"/>
</dbReference>
<protein>
    <recommendedName>
        <fullName evidence="3">EF-hand domain-containing protein</fullName>
    </recommendedName>
</protein>